<dbReference type="InterPro" id="IPR043157">
    <property type="entry name" value="Dynein_AAA1S"/>
</dbReference>
<dbReference type="InterPro" id="IPR035699">
    <property type="entry name" value="AAA_6"/>
</dbReference>
<evidence type="ECO:0000259" key="1">
    <source>
        <dbReference type="Pfam" id="PF12774"/>
    </source>
</evidence>
<dbReference type="GO" id="GO:0051959">
    <property type="term" value="F:dynein light intermediate chain binding"/>
    <property type="evidence" value="ECO:0007669"/>
    <property type="project" value="InterPro"/>
</dbReference>
<evidence type="ECO:0000313" key="2">
    <source>
        <dbReference type="EMBL" id="ETO17701.1"/>
    </source>
</evidence>
<dbReference type="Gene3D" id="3.40.50.300">
    <property type="entry name" value="P-loop containing nucleotide triphosphate hydrolases"/>
    <property type="match status" value="2"/>
</dbReference>
<dbReference type="Proteomes" id="UP000023152">
    <property type="component" value="Unassembled WGS sequence"/>
</dbReference>
<dbReference type="FunFam" id="1.10.8.710:FF:000004">
    <property type="entry name" value="Dynein axonemal heavy chain 6"/>
    <property type="match status" value="1"/>
</dbReference>
<dbReference type="Pfam" id="PF12774">
    <property type="entry name" value="AAA_6"/>
    <property type="match status" value="1"/>
</dbReference>
<reference evidence="2 3" key="1">
    <citation type="journal article" date="2013" name="Curr. Biol.">
        <title>The Genome of the Foraminiferan Reticulomyxa filosa.</title>
        <authorList>
            <person name="Glockner G."/>
            <person name="Hulsmann N."/>
            <person name="Schleicher M."/>
            <person name="Noegel A.A."/>
            <person name="Eichinger L."/>
            <person name="Gallinger C."/>
            <person name="Pawlowski J."/>
            <person name="Sierra R."/>
            <person name="Euteneuer U."/>
            <person name="Pillet L."/>
            <person name="Moustafa A."/>
            <person name="Platzer M."/>
            <person name="Groth M."/>
            <person name="Szafranski K."/>
            <person name="Schliwa M."/>
        </authorList>
    </citation>
    <scope>NUCLEOTIDE SEQUENCE [LARGE SCALE GENOMIC DNA]</scope>
</reference>
<dbReference type="GO" id="GO:0045505">
    <property type="term" value="F:dynein intermediate chain binding"/>
    <property type="evidence" value="ECO:0007669"/>
    <property type="project" value="InterPro"/>
</dbReference>
<dbReference type="GO" id="GO:0007018">
    <property type="term" value="P:microtubule-based movement"/>
    <property type="evidence" value="ECO:0007669"/>
    <property type="project" value="InterPro"/>
</dbReference>
<name>X6MVM4_RETFI</name>
<dbReference type="AlphaFoldDB" id="X6MVM4"/>
<dbReference type="OrthoDB" id="424310at2759"/>
<gene>
    <name evidence="2" type="ORF">RFI_19616</name>
</gene>
<sequence>MAKFFKGLAMSGAWACFDEFNRIDVEVLSVVAQQISSVWNAIRAHKQTFVFESTEISLNPTTSVFITMNPGYAGRSELPDNLVALFRPVAMMVPDYSLIAEILLYSYGFNSAQLLSKKMVATFRLCSEQLSTQDHYDYGMRAVKSVIVQAGTLKKRYPDMDEELILLRALCDANVPKFLKQDLQLFNGIISDLFPGKTQNATDYGILMSTLLQTIKNHKLQAKDDFVTKVMQLYDVLGVRHGVMLVGPTGGGKTSNLHVLKDTLCKLDGVASFSKVDLYTLNPKAISMGELYGEFDPITQFQFFFFFV</sequence>
<comment type="caution">
    <text evidence="2">The sequence shown here is derived from an EMBL/GenBank/DDBJ whole genome shotgun (WGS) entry which is preliminary data.</text>
</comment>
<organism evidence="2 3">
    <name type="scientific">Reticulomyxa filosa</name>
    <dbReference type="NCBI Taxonomy" id="46433"/>
    <lineage>
        <taxon>Eukaryota</taxon>
        <taxon>Sar</taxon>
        <taxon>Rhizaria</taxon>
        <taxon>Retaria</taxon>
        <taxon>Foraminifera</taxon>
        <taxon>Monothalamids</taxon>
        <taxon>Reticulomyxidae</taxon>
        <taxon>Reticulomyxa</taxon>
    </lineage>
</organism>
<feature type="domain" description="Dynein heavy chain hydrolytic ATP-binding dynein motor region" evidence="1">
    <location>
        <begin position="1"/>
        <end position="254"/>
    </location>
</feature>
<dbReference type="EMBL" id="ASPP01016159">
    <property type="protein sequence ID" value="ETO17701.1"/>
    <property type="molecule type" value="Genomic_DNA"/>
</dbReference>
<dbReference type="Gene3D" id="1.10.8.710">
    <property type="match status" value="1"/>
</dbReference>
<dbReference type="InterPro" id="IPR026983">
    <property type="entry name" value="DHC"/>
</dbReference>
<dbReference type="PANTHER" id="PTHR45703">
    <property type="entry name" value="DYNEIN HEAVY CHAIN"/>
    <property type="match status" value="1"/>
</dbReference>
<proteinExistence type="predicted"/>
<dbReference type="GO" id="GO:0030286">
    <property type="term" value="C:dynein complex"/>
    <property type="evidence" value="ECO:0007669"/>
    <property type="project" value="InterPro"/>
</dbReference>
<evidence type="ECO:0000313" key="3">
    <source>
        <dbReference type="Proteomes" id="UP000023152"/>
    </source>
</evidence>
<dbReference type="GO" id="GO:0005524">
    <property type="term" value="F:ATP binding"/>
    <property type="evidence" value="ECO:0007669"/>
    <property type="project" value="InterPro"/>
</dbReference>
<dbReference type="SUPFAM" id="SSF52540">
    <property type="entry name" value="P-loop containing nucleoside triphosphate hydrolases"/>
    <property type="match status" value="2"/>
</dbReference>
<dbReference type="OMA" id="PICTSHT"/>
<accession>X6MVM4</accession>
<keyword evidence="3" id="KW-1185">Reference proteome</keyword>
<dbReference type="PANTHER" id="PTHR45703:SF36">
    <property type="entry name" value="DYNEIN HEAVY CHAIN, CYTOPLASMIC"/>
    <property type="match status" value="1"/>
</dbReference>
<protein>
    <submittedName>
        <fullName evidence="2">Dynein, axonemal, heavy chain 1</fullName>
    </submittedName>
</protein>
<dbReference type="InterPro" id="IPR027417">
    <property type="entry name" value="P-loop_NTPase"/>
</dbReference>